<feature type="domain" description="PDZ" evidence="11">
    <location>
        <begin position="331"/>
        <end position="396"/>
    </location>
</feature>
<evidence type="ECO:0000313" key="13">
    <source>
        <dbReference type="Proteomes" id="UP000192223"/>
    </source>
</evidence>
<dbReference type="Pfam" id="PF00130">
    <property type="entry name" value="C1_1"/>
    <property type="match status" value="1"/>
</dbReference>
<keyword evidence="7 9" id="KW-0472">Membrane</keyword>
<dbReference type="OrthoDB" id="10004596at2759"/>
<dbReference type="PANTHER" id="PTHR21519">
    <property type="entry name" value="PDZ DOMAIN-CONTAINING PROTEIN 8"/>
    <property type="match status" value="1"/>
</dbReference>
<dbReference type="CDD" id="cd20825">
    <property type="entry name" value="C1_PDZD8"/>
    <property type="match status" value="1"/>
</dbReference>
<dbReference type="GO" id="GO:0008289">
    <property type="term" value="F:lipid binding"/>
    <property type="evidence" value="ECO:0007669"/>
    <property type="project" value="UniProtKB-KW"/>
</dbReference>
<feature type="compositionally biased region" description="Polar residues" evidence="8">
    <location>
        <begin position="504"/>
        <end position="527"/>
    </location>
</feature>
<accession>A0A1W4WQV5</accession>
<dbReference type="SMART" id="SM00228">
    <property type="entry name" value="PDZ"/>
    <property type="match status" value="1"/>
</dbReference>
<dbReference type="PROSITE" id="PS51847">
    <property type="entry name" value="SMP"/>
    <property type="match status" value="1"/>
</dbReference>
<dbReference type="CTD" id="118987"/>
<evidence type="ECO:0000256" key="7">
    <source>
        <dbReference type="ARBA" id="ARBA00023136"/>
    </source>
</evidence>
<protein>
    <submittedName>
        <fullName evidence="14">PDZ domain-containing protein 8 isoform X1</fullName>
    </submittedName>
</protein>
<gene>
    <name evidence="14" type="primary">LOC108735169</name>
</gene>
<keyword evidence="6" id="KW-0446">Lipid-binding</keyword>
<dbReference type="InterPro" id="IPR058801">
    <property type="entry name" value="PDZD8_N"/>
</dbReference>
<dbReference type="InParanoid" id="A0A1W4WQV5"/>
<dbReference type="PROSITE" id="PS50081">
    <property type="entry name" value="ZF_DAG_PE_2"/>
    <property type="match status" value="1"/>
</dbReference>
<keyword evidence="13" id="KW-1185">Reference proteome</keyword>
<evidence type="ECO:0000256" key="8">
    <source>
        <dbReference type="SAM" id="MobiDB-lite"/>
    </source>
</evidence>
<evidence type="ECO:0000256" key="9">
    <source>
        <dbReference type="SAM" id="Phobius"/>
    </source>
</evidence>
<evidence type="ECO:0000313" key="14">
    <source>
        <dbReference type="RefSeq" id="XP_018322503.1"/>
    </source>
</evidence>
<keyword evidence="9" id="KW-1133">Transmembrane helix</keyword>
<dbReference type="SUPFAM" id="SSF50156">
    <property type="entry name" value="PDZ domain-like"/>
    <property type="match status" value="1"/>
</dbReference>
<organism evidence="13 14">
    <name type="scientific">Agrilus planipennis</name>
    <name type="common">Emerald ash borer</name>
    <name type="synonym">Agrilus marcopoli</name>
    <dbReference type="NCBI Taxonomy" id="224129"/>
    <lineage>
        <taxon>Eukaryota</taxon>
        <taxon>Metazoa</taxon>
        <taxon>Ecdysozoa</taxon>
        <taxon>Arthropoda</taxon>
        <taxon>Hexapoda</taxon>
        <taxon>Insecta</taxon>
        <taxon>Pterygota</taxon>
        <taxon>Neoptera</taxon>
        <taxon>Endopterygota</taxon>
        <taxon>Coleoptera</taxon>
        <taxon>Polyphaga</taxon>
        <taxon>Elateriformia</taxon>
        <taxon>Buprestoidea</taxon>
        <taxon>Buprestidae</taxon>
        <taxon>Agrilinae</taxon>
        <taxon>Agrilus</taxon>
    </lineage>
</organism>
<keyword evidence="2" id="KW-0813">Transport</keyword>
<keyword evidence="9" id="KW-0812">Transmembrane</keyword>
<dbReference type="GO" id="GO:0051560">
    <property type="term" value="P:mitochondrial calcium ion homeostasis"/>
    <property type="evidence" value="ECO:0007669"/>
    <property type="project" value="InterPro"/>
</dbReference>
<comment type="subcellular location">
    <subcellularLocation>
        <location evidence="1">Membrane</location>
    </subcellularLocation>
</comment>
<evidence type="ECO:0000256" key="3">
    <source>
        <dbReference type="ARBA" id="ARBA00022723"/>
    </source>
</evidence>
<evidence type="ECO:0000256" key="4">
    <source>
        <dbReference type="ARBA" id="ARBA00022833"/>
    </source>
</evidence>
<dbReference type="Proteomes" id="UP000192223">
    <property type="component" value="Unplaced"/>
</dbReference>
<proteinExistence type="predicted"/>
<evidence type="ECO:0000259" key="11">
    <source>
        <dbReference type="PROSITE" id="PS50106"/>
    </source>
</evidence>
<dbReference type="PROSITE" id="PS50106">
    <property type="entry name" value="PDZ"/>
    <property type="match status" value="1"/>
</dbReference>
<evidence type="ECO:0000259" key="10">
    <source>
        <dbReference type="PROSITE" id="PS50081"/>
    </source>
</evidence>
<keyword evidence="4" id="KW-0862">Zinc</keyword>
<dbReference type="GO" id="GO:1990456">
    <property type="term" value="P:mitochondrion-endoplasmic reticulum membrane tethering"/>
    <property type="evidence" value="ECO:0007669"/>
    <property type="project" value="InterPro"/>
</dbReference>
<dbReference type="STRING" id="224129.A0A1W4WQV5"/>
<dbReference type="FunCoup" id="A0A1W4WQV5">
    <property type="interactions" value="156"/>
</dbReference>
<dbReference type="AlphaFoldDB" id="A0A1W4WQV5"/>
<evidence type="ECO:0000256" key="6">
    <source>
        <dbReference type="ARBA" id="ARBA00023121"/>
    </source>
</evidence>
<evidence type="ECO:0000259" key="12">
    <source>
        <dbReference type="PROSITE" id="PS51847"/>
    </source>
</evidence>
<dbReference type="Gene3D" id="2.30.42.10">
    <property type="match status" value="1"/>
</dbReference>
<dbReference type="GO" id="GO:0044233">
    <property type="term" value="C:mitochondria-associated endoplasmic reticulum membrane contact site"/>
    <property type="evidence" value="ECO:0007669"/>
    <property type="project" value="InterPro"/>
</dbReference>
<dbReference type="Pfam" id="PF26547">
    <property type="entry name" value="PDZD8_N"/>
    <property type="match status" value="1"/>
</dbReference>
<feature type="domain" description="Phorbol-ester/DAG-type" evidence="10">
    <location>
        <begin position="695"/>
        <end position="745"/>
    </location>
</feature>
<dbReference type="InterPro" id="IPR046349">
    <property type="entry name" value="C1-like_sf"/>
</dbReference>
<sequence length="965" mass="109637">MDIFALLFLSCICILLGIIITLVAQYYLFLKYLKINSKSVSQDSGEENTKQEPFQLPEELQEQLENEALPDGFNCGLPITLLFQFLFYELRHSDAIKRWFYKKLSLEFDELVTKTTTGKFFDAVTIKDIHLGSQFPILKNIGIDSVKLDKSEGNIETLTLTVDVDYRGNFSLSVNARMKFGKTAYLSIKVKKLCGTIRLQFTRIPYSHWSFSFCRDPLIDLAVQSQFQGRQLQSNITSLIVHQIKKAIKRKHTLPNYKIRYKPFFIKTDPGQVDIDDYEVVSQGNLQIECLEVSRLEVSPDVQKVYTTFAVDTFAWISVYQGDDYFVMLLELTVTKFRQQQLGAAFKLERNLIVIESLVPQTPAVNCGLKVGDVVVTVDGKSVVSLAQANKLIKSTSTCCFRVQRKVNNYVIKEKFLKTEEKTPVKCLNKDEKYQEDFEIVEESVKPKIPEEVLDSGKKSRSFTGLERIKSSDKIPKILTSNSENMSKIAQTIGSFTLRKRKISSSPGDNIPTTTTSSPQHSNSKSNYIPIPSVCITNPRKLSFSESHENSVETETIEILKGQTKDLNTVIKFNDEYSFNLRDTHKYLNVNVWGVTASNNEILLGYVNVPVVQILNEFSCSLLGYSTMTYPFLPPNISTASQNHPLTSHSGFEQVFCYGDIVLSFIWNGETEIKRKNPVASSENDLKKPFVSSTKHDFVRMQFNRTTHCGFCAKKIWLKDAVQCKECTLACHKKCMSKCQMNVPCEPVEKVIEALDSIQPEITMSEPLDDDFVTIESTYHVEAKEENGLKRVNSAKNLSVPVEYYGQLQSKSLPQSPQRTPRKQSLVANTNSFLMCPKILEEIQNQNPQQITESILHMVDEILMYPSDESLMDEAKESGMQLYMDIPMEVKVEKINLMVSELKRVLDSTTIEHMEMCKQLSSTESDVEKARLAFLIGQADAKIQGLTVLMLHYCSGLQHTQEKIV</sequence>
<dbReference type="PROSITE" id="PS00479">
    <property type="entry name" value="ZF_DAG_PE_1"/>
    <property type="match status" value="1"/>
</dbReference>
<dbReference type="RefSeq" id="XP_018322503.1">
    <property type="nucleotide sequence ID" value="XM_018467001.1"/>
</dbReference>
<dbReference type="KEGG" id="apln:108735169"/>
<dbReference type="GO" id="GO:0005739">
    <property type="term" value="C:mitochondrion"/>
    <property type="evidence" value="ECO:0007669"/>
    <property type="project" value="GOC"/>
</dbReference>
<dbReference type="GeneID" id="108735169"/>
<evidence type="ECO:0000256" key="5">
    <source>
        <dbReference type="ARBA" id="ARBA00023055"/>
    </source>
</evidence>
<dbReference type="InterPro" id="IPR002219">
    <property type="entry name" value="PKC_DAG/PE"/>
</dbReference>
<feature type="region of interest" description="Disordered" evidence="8">
    <location>
        <begin position="502"/>
        <end position="528"/>
    </location>
</feature>
<feature type="domain" description="SMP-LTD" evidence="12">
    <location>
        <begin position="77"/>
        <end position="263"/>
    </location>
</feature>
<dbReference type="SMART" id="SM00109">
    <property type="entry name" value="C1"/>
    <property type="match status" value="1"/>
</dbReference>
<dbReference type="InterPro" id="IPR001478">
    <property type="entry name" value="PDZ"/>
</dbReference>
<keyword evidence="5" id="KW-0445">Lipid transport</keyword>
<dbReference type="CDD" id="cd21674">
    <property type="entry name" value="SMP_PDZD8"/>
    <property type="match status" value="1"/>
</dbReference>
<name>A0A1W4WQV5_AGRPL</name>
<dbReference type="GO" id="GO:0016020">
    <property type="term" value="C:membrane"/>
    <property type="evidence" value="ECO:0007669"/>
    <property type="project" value="UniProtKB-SubCell"/>
</dbReference>
<keyword evidence="3" id="KW-0479">Metal-binding</keyword>
<dbReference type="GO" id="GO:0046872">
    <property type="term" value="F:metal ion binding"/>
    <property type="evidence" value="ECO:0007669"/>
    <property type="project" value="UniProtKB-KW"/>
</dbReference>
<dbReference type="GO" id="GO:0006869">
    <property type="term" value="P:lipid transport"/>
    <property type="evidence" value="ECO:0007669"/>
    <property type="project" value="UniProtKB-KW"/>
</dbReference>
<evidence type="ECO:0000256" key="1">
    <source>
        <dbReference type="ARBA" id="ARBA00004370"/>
    </source>
</evidence>
<evidence type="ECO:0000256" key="2">
    <source>
        <dbReference type="ARBA" id="ARBA00022448"/>
    </source>
</evidence>
<dbReference type="PANTHER" id="PTHR21519:SF1">
    <property type="entry name" value="PDZ DOMAIN-CONTAINING PROTEIN 8"/>
    <property type="match status" value="1"/>
</dbReference>
<feature type="transmembrane region" description="Helical" evidence="9">
    <location>
        <begin position="6"/>
        <end position="29"/>
    </location>
</feature>
<dbReference type="Gene3D" id="3.30.60.20">
    <property type="match status" value="1"/>
</dbReference>
<dbReference type="InterPro" id="IPR036034">
    <property type="entry name" value="PDZ_sf"/>
</dbReference>
<reference evidence="14" key="1">
    <citation type="submission" date="2025-08" db="UniProtKB">
        <authorList>
            <consortium name="RefSeq"/>
        </authorList>
    </citation>
    <scope>IDENTIFICATION</scope>
    <source>
        <tissue evidence="14">Entire body</tissue>
    </source>
</reference>
<dbReference type="InterPro" id="IPR031468">
    <property type="entry name" value="SMP_LBD"/>
</dbReference>
<dbReference type="Pfam" id="PF13180">
    <property type="entry name" value="PDZ_2"/>
    <property type="match status" value="1"/>
</dbReference>
<dbReference type="InterPro" id="IPR039275">
    <property type="entry name" value="PDZD8"/>
</dbReference>
<dbReference type="SUPFAM" id="SSF57889">
    <property type="entry name" value="Cysteine-rich domain"/>
    <property type="match status" value="1"/>
</dbReference>